<dbReference type="PANTHER" id="PTHR36111">
    <property type="entry name" value="INNER MEMBRANE PROTEIN-RELATED"/>
    <property type="match status" value="1"/>
</dbReference>
<keyword evidence="1" id="KW-0812">Transmembrane</keyword>
<feature type="transmembrane region" description="Helical" evidence="1">
    <location>
        <begin position="106"/>
        <end position="128"/>
    </location>
</feature>
<dbReference type="OrthoDB" id="9797976at2"/>
<name>A0A1K1RNR9_9BACT</name>
<reference evidence="3 5" key="2">
    <citation type="submission" date="2023-11" db="EMBL/GenBank/DDBJ databases">
        <title>MicrobeMod: A computational toolkit for identifying prokaryotic methylation and restriction-modification with nanopore sequencing.</title>
        <authorList>
            <person name="Crits-Christoph A."/>
            <person name="Kang S.C."/>
            <person name="Lee H."/>
            <person name="Ostrov N."/>
        </authorList>
    </citation>
    <scope>NUCLEOTIDE SEQUENCE [LARGE SCALE GENOMIC DNA]</scope>
    <source>
        <strain evidence="3 5">ATCC 23090</strain>
    </source>
</reference>
<dbReference type="STRING" id="1004.SAMN05661012_04046"/>
<evidence type="ECO:0000313" key="3">
    <source>
        <dbReference type="EMBL" id="WQG91846.1"/>
    </source>
</evidence>
<dbReference type="Pfam" id="PF04474">
    <property type="entry name" value="DUF554"/>
    <property type="match status" value="1"/>
</dbReference>
<evidence type="ECO:0000313" key="2">
    <source>
        <dbReference type="EMBL" id="SFW73737.1"/>
    </source>
</evidence>
<keyword evidence="5" id="KW-1185">Reference proteome</keyword>
<organism evidence="2 4">
    <name type="scientific">Chitinophaga sancti</name>
    <dbReference type="NCBI Taxonomy" id="1004"/>
    <lineage>
        <taxon>Bacteria</taxon>
        <taxon>Pseudomonadati</taxon>
        <taxon>Bacteroidota</taxon>
        <taxon>Chitinophagia</taxon>
        <taxon>Chitinophagales</taxon>
        <taxon>Chitinophagaceae</taxon>
        <taxon>Chitinophaga</taxon>
    </lineage>
</organism>
<dbReference type="Proteomes" id="UP000183788">
    <property type="component" value="Unassembled WGS sequence"/>
</dbReference>
<dbReference type="AlphaFoldDB" id="A0A1K1RNR9"/>
<keyword evidence="1" id="KW-1133">Transmembrane helix</keyword>
<dbReference type="RefSeq" id="WP_072363045.1">
    <property type="nucleotide sequence ID" value="NZ_CBHWAX010000009.1"/>
</dbReference>
<dbReference type="EMBL" id="FPIZ01000013">
    <property type="protein sequence ID" value="SFW73737.1"/>
    <property type="molecule type" value="Genomic_DNA"/>
</dbReference>
<dbReference type="PANTHER" id="PTHR36111:SF2">
    <property type="entry name" value="INNER MEMBRANE PROTEIN"/>
    <property type="match status" value="1"/>
</dbReference>
<proteinExistence type="predicted"/>
<evidence type="ECO:0000313" key="4">
    <source>
        <dbReference type="Proteomes" id="UP000183788"/>
    </source>
</evidence>
<feature type="transmembrane region" description="Helical" evidence="1">
    <location>
        <begin position="190"/>
        <end position="209"/>
    </location>
</feature>
<accession>A0A1K1RNR9</accession>
<dbReference type="EMBL" id="CP140154">
    <property type="protein sequence ID" value="WQG91846.1"/>
    <property type="molecule type" value="Genomic_DNA"/>
</dbReference>
<keyword evidence="1" id="KW-0472">Membrane</keyword>
<feature type="transmembrane region" description="Helical" evidence="1">
    <location>
        <begin position="215"/>
        <end position="234"/>
    </location>
</feature>
<feature type="transmembrane region" description="Helical" evidence="1">
    <location>
        <begin position="30"/>
        <end position="49"/>
    </location>
</feature>
<feature type="transmembrane region" description="Helical" evidence="1">
    <location>
        <begin position="148"/>
        <end position="178"/>
    </location>
</feature>
<evidence type="ECO:0000313" key="5">
    <source>
        <dbReference type="Proteomes" id="UP001326715"/>
    </source>
</evidence>
<gene>
    <name evidence="2" type="ORF">SAMN05661012_04046</name>
    <name evidence="3" type="ORF">SR876_10050</name>
</gene>
<protein>
    <submittedName>
        <fullName evidence="3">DUF554 domain-containing protein</fullName>
    </submittedName>
</protein>
<reference evidence="2 4" key="1">
    <citation type="submission" date="2016-11" db="EMBL/GenBank/DDBJ databases">
        <authorList>
            <person name="Jaros S."/>
            <person name="Januszkiewicz K."/>
            <person name="Wedrychowicz H."/>
        </authorList>
    </citation>
    <scope>NUCLEOTIDE SEQUENCE [LARGE SCALE GENOMIC DNA]</scope>
    <source>
        <strain evidence="2 4">DSM 784</strain>
    </source>
</reference>
<dbReference type="InterPro" id="IPR007563">
    <property type="entry name" value="DUF554"/>
</dbReference>
<sequence length="239" mass="25466">MLTGPIINSVATLTGSIIGATMGNKIPERLRLALPLTFGAASMALGINSVVKVSMLPPVILALLVGSAIGELLKIEKGIEWAAIRINGPIQKIFPNGKADEDPQAFLQHFVAVLVLFSASGTGIFGALNEGITHDPTILISKAMLDFFTSAIFATSLGFIVATTVIPQFIILCGLYLLAGVILPMTTPQLIADFSACGGIIMFVTGFRITGIKKFPIANMLPALLLVMIFSHYWRLLFH</sequence>
<evidence type="ECO:0000256" key="1">
    <source>
        <dbReference type="SAM" id="Phobius"/>
    </source>
</evidence>
<dbReference type="Proteomes" id="UP001326715">
    <property type="component" value="Chromosome"/>
</dbReference>